<evidence type="ECO:0000313" key="5">
    <source>
        <dbReference type="Proteomes" id="UP000468901"/>
    </source>
</evidence>
<dbReference type="EMBL" id="WESC01000001">
    <property type="protein sequence ID" value="KAB7742694.1"/>
    <property type="molecule type" value="Genomic_DNA"/>
</dbReference>
<dbReference type="CDD" id="cd06422">
    <property type="entry name" value="NTP_transferase_like_1"/>
    <property type="match status" value="1"/>
</dbReference>
<dbReference type="InterPro" id="IPR005835">
    <property type="entry name" value="NTP_transferase_dom"/>
</dbReference>
<feature type="domain" description="Nucleotidyl transferase" evidence="3">
    <location>
        <begin position="6"/>
        <end position="132"/>
    </location>
</feature>
<name>A0A6N6VRS0_9HYPH</name>
<dbReference type="InterPro" id="IPR050065">
    <property type="entry name" value="GlmU-like"/>
</dbReference>
<reference evidence="4 5" key="1">
    <citation type="submission" date="2019-09" db="EMBL/GenBank/DDBJ databases">
        <title>Parvibaculum sedimenti sp. nov., isolated from sediment.</title>
        <authorList>
            <person name="Wang Y."/>
        </authorList>
    </citation>
    <scope>NUCLEOTIDE SEQUENCE [LARGE SCALE GENOMIC DNA]</scope>
    <source>
        <strain evidence="4 5">HXT-9</strain>
    </source>
</reference>
<dbReference type="RefSeq" id="WP_152214248.1">
    <property type="nucleotide sequence ID" value="NZ_JBAQYD010000228.1"/>
</dbReference>
<dbReference type="PANTHER" id="PTHR43584">
    <property type="entry name" value="NUCLEOTIDYL TRANSFERASE"/>
    <property type="match status" value="1"/>
</dbReference>
<keyword evidence="2" id="KW-0548">Nucleotidyltransferase</keyword>
<dbReference type="Gene3D" id="3.90.550.10">
    <property type="entry name" value="Spore Coat Polysaccharide Biosynthesis Protein SpsA, Chain A"/>
    <property type="match status" value="1"/>
</dbReference>
<evidence type="ECO:0000256" key="1">
    <source>
        <dbReference type="ARBA" id="ARBA00022679"/>
    </source>
</evidence>
<dbReference type="SUPFAM" id="SSF53448">
    <property type="entry name" value="Nucleotide-diphospho-sugar transferases"/>
    <property type="match status" value="1"/>
</dbReference>
<protein>
    <submittedName>
        <fullName evidence="4">NTP transferase domain-containing protein</fullName>
    </submittedName>
</protein>
<comment type="caution">
    <text evidence="4">The sequence shown here is derived from an EMBL/GenBank/DDBJ whole genome shotgun (WGS) entry which is preliminary data.</text>
</comment>
<proteinExistence type="predicted"/>
<gene>
    <name evidence="4" type="ORF">F2P47_00745</name>
</gene>
<organism evidence="4 5">
    <name type="scientific">Parvibaculum sedimenti</name>
    <dbReference type="NCBI Taxonomy" id="2608632"/>
    <lineage>
        <taxon>Bacteria</taxon>
        <taxon>Pseudomonadati</taxon>
        <taxon>Pseudomonadota</taxon>
        <taxon>Alphaproteobacteria</taxon>
        <taxon>Hyphomicrobiales</taxon>
        <taxon>Parvibaculaceae</taxon>
        <taxon>Parvibaculum</taxon>
    </lineage>
</organism>
<dbReference type="PANTHER" id="PTHR43584:SF8">
    <property type="entry name" value="N-ACETYLMURAMATE ALPHA-1-PHOSPHATE URIDYLYLTRANSFERASE"/>
    <property type="match status" value="1"/>
</dbReference>
<dbReference type="Pfam" id="PF00483">
    <property type="entry name" value="NTP_transferase"/>
    <property type="match status" value="1"/>
</dbReference>
<keyword evidence="1 4" id="KW-0808">Transferase</keyword>
<dbReference type="AlphaFoldDB" id="A0A6N6VRS0"/>
<dbReference type="GO" id="GO:0016779">
    <property type="term" value="F:nucleotidyltransferase activity"/>
    <property type="evidence" value="ECO:0007669"/>
    <property type="project" value="UniProtKB-KW"/>
</dbReference>
<accession>A0A6N6VRS0</accession>
<sequence length="236" mass="26123">MKIKRAMVMAAGKGTRMRPLTDTLPKPLVPFMGEALIDHVLDRLEKAGIEEVIVNVHHFADKLETHLAKRGFPHIVISDERERLLDTGGGAKHALHLLGEEPIITFNSDSVWVEGWGANLANLIEGFDPESMDAYLMIADAARTIGYVGRGDFHMDSLGRLTRRGASETVPYMFAGVQIIKPQLFAEGPEGAFSTNLIWDRLMEGGRLYGQRMSGIWMHVGTPEDLASAEAFIRDL</sequence>
<evidence type="ECO:0000256" key="2">
    <source>
        <dbReference type="ARBA" id="ARBA00022695"/>
    </source>
</evidence>
<evidence type="ECO:0000259" key="3">
    <source>
        <dbReference type="Pfam" id="PF00483"/>
    </source>
</evidence>
<evidence type="ECO:0000313" key="4">
    <source>
        <dbReference type="EMBL" id="KAB7742694.1"/>
    </source>
</evidence>
<dbReference type="InterPro" id="IPR029044">
    <property type="entry name" value="Nucleotide-diphossugar_trans"/>
</dbReference>
<keyword evidence="5" id="KW-1185">Reference proteome</keyword>
<dbReference type="Proteomes" id="UP000468901">
    <property type="component" value="Unassembled WGS sequence"/>
</dbReference>